<sequence length="386" mass="41448">MKEISGQCDDRFAAVRKAFEQALDESQGGASAAVFLDGEPVVDLWGGYADRAQTRPWTRDTLVNVWSVTKTMTNLCALVLADRGELDLYAPVARYWPEFAAEGKDSVEVRHLLSHTAGLAGWDVPLAAPDELYDWDRCTDLLAAQKPWWQPGTASGYHAVTQGYLVGEVVRRITGQSVGQFFAEQVATPLGADFHIGLPAEADDRVSNVFNIDGLPLPPELEETGAKVFGRPNVLADPEPFAATRAWRAAEIPAANGQGNARSVAAVHSVIACGGEARGVRVLSEKGVQTLFDQQSDGADLILGKHVKFGMGWGLGNDDLPMAGPRTCYWGGAGGHMVIADCDNRLTVAFTMNHMKLGGSDGSINTGGDERFHRIAEAVYQGLGRP</sequence>
<dbReference type="EMBL" id="CM000951">
    <property type="protein sequence ID" value="EDY60704.1"/>
    <property type="molecule type" value="Genomic_DNA"/>
</dbReference>
<dbReference type="Gene3D" id="3.40.710.10">
    <property type="entry name" value="DD-peptidase/beta-lactamase superfamily"/>
    <property type="match status" value="1"/>
</dbReference>
<keyword evidence="3" id="KW-1185">Reference proteome</keyword>
<dbReference type="InterPro" id="IPR052907">
    <property type="entry name" value="Beta-lactamase/esterase"/>
</dbReference>
<name>B5I6J9_STRX2</name>
<dbReference type="AlphaFoldDB" id="B5I6J9"/>
<evidence type="ECO:0000313" key="2">
    <source>
        <dbReference type="EMBL" id="EDY60704.1"/>
    </source>
</evidence>
<reference evidence="2" key="1">
    <citation type="submission" date="2009-10" db="EMBL/GenBank/DDBJ databases">
        <title>The genome sequence of Streptomyces sviceus strain ATCC 29083.</title>
        <authorList>
            <consortium name="The Broad Institute Genome Sequencing Platform"/>
            <consortium name="Broad Institute Microbial Sequencing Center"/>
            <person name="Fischbach M."/>
            <person name="Godfrey P."/>
            <person name="Ward D."/>
            <person name="Young S."/>
            <person name="Zeng Q."/>
            <person name="Koehrsen M."/>
            <person name="Alvarado L."/>
            <person name="Berlin A.M."/>
            <person name="Bochicchio J."/>
            <person name="Borenstein D."/>
            <person name="Chapman S.B."/>
            <person name="Chen Z."/>
            <person name="Engels R."/>
            <person name="Freedman E."/>
            <person name="Gellesch M."/>
            <person name="Goldberg J."/>
            <person name="Griggs A."/>
            <person name="Gujja S."/>
            <person name="Heilman E.R."/>
            <person name="Heiman D.I."/>
            <person name="Hepburn T.A."/>
            <person name="Howarth C."/>
            <person name="Jen D."/>
            <person name="Larson L."/>
            <person name="Lewis B."/>
            <person name="Mehta T."/>
            <person name="Park D."/>
            <person name="Pearson M."/>
            <person name="Richards J."/>
            <person name="Roberts A."/>
            <person name="Saif S."/>
            <person name="Shea T.D."/>
            <person name="Shenoy N."/>
            <person name="Sisk P."/>
            <person name="Stolte C."/>
            <person name="Sykes S.N."/>
            <person name="Thomson T."/>
            <person name="Walk T."/>
            <person name="White J."/>
            <person name="Yandava C."/>
            <person name="Straight P."/>
            <person name="Clardy J."/>
            <person name="Hung D."/>
            <person name="Kolter R."/>
            <person name="Mekalanos J."/>
            <person name="Walker S."/>
            <person name="Walsh C.T."/>
            <person name="Wieland-Brown L.C."/>
            <person name="Haas B."/>
            <person name="Nusbaum C."/>
            <person name="Birren B."/>
        </authorList>
    </citation>
    <scope>NUCLEOTIDE SEQUENCE [LARGE SCALE GENOMIC DNA]</scope>
    <source>
        <strain evidence="2">ATCC 29083</strain>
    </source>
</reference>
<organism evidence="2 3">
    <name type="scientific">Streptomyces sviceus (strain ATCC 29083 / DSM 924 / JCM 4929 / NBRC 13980 / NCIMB 11184 / NRRL 5439 / UC 5370)</name>
    <dbReference type="NCBI Taxonomy" id="463191"/>
    <lineage>
        <taxon>Bacteria</taxon>
        <taxon>Bacillati</taxon>
        <taxon>Actinomycetota</taxon>
        <taxon>Actinomycetes</taxon>
        <taxon>Kitasatosporales</taxon>
        <taxon>Streptomycetaceae</taxon>
        <taxon>Streptomyces</taxon>
    </lineage>
</organism>
<dbReference type="OrthoDB" id="3422781at2"/>
<protein>
    <submittedName>
        <fullName evidence="2">Beta-lactamase</fullName>
    </submittedName>
</protein>
<dbReference type="PANTHER" id="PTHR43319:SF3">
    <property type="entry name" value="BETA-LACTAMASE-RELATED DOMAIN-CONTAINING PROTEIN"/>
    <property type="match status" value="1"/>
</dbReference>
<evidence type="ECO:0000259" key="1">
    <source>
        <dbReference type="Pfam" id="PF00144"/>
    </source>
</evidence>
<accession>B5I6J9</accession>
<dbReference type="HOGENOM" id="CLU_035614_3_0_11"/>
<dbReference type="PANTHER" id="PTHR43319">
    <property type="entry name" value="BETA-LACTAMASE-RELATED"/>
    <property type="match status" value="1"/>
</dbReference>
<evidence type="ECO:0000313" key="3">
    <source>
        <dbReference type="Proteomes" id="UP000002785"/>
    </source>
</evidence>
<dbReference type="Proteomes" id="UP000002785">
    <property type="component" value="Chromosome"/>
</dbReference>
<dbReference type="RefSeq" id="WP_007379933.1">
    <property type="nucleotide sequence ID" value="NZ_CM000951.1"/>
</dbReference>
<feature type="domain" description="Beta-lactamase-related" evidence="1">
    <location>
        <begin position="17"/>
        <end position="361"/>
    </location>
</feature>
<dbReference type="InterPro" id="IPR001466">
    <property type="entry name" value="Beta-lactam-related"/>
</dbReference>
<dbReference type="eggNOG" id="COG1680">
    <property type="taxonomic scope" value="Bacteria"/>
</dbReference>
<proteinExistence type="predicted"/>
<dbReference type="InterPro" id="IPR012338">
    <property type="entry name" value="Beta-lactam/transpept-like"/>
</dbReference>
<dbReference type="Pfam" id="PF00144">
    <property type="entry name" value="Beta-lactamase"/>
    <property type="match status" value="1"/>
</dbReference>
<dbReference type="SUPFAM" id="SSF56601">
    <property type="entry name" value="beta-lactamase/transpeptidase-like"/>
    <property type="match status" value="1"/>
</dbReference>
<gene>
    <name evidence="2" type="ORF">SSEG_07380</name>
</gene>